<protein>
    <submittedName>
        <fullName evidence="1">Uncharacterized protein</fullName>
    </submittedName>
</protein>
<keyword evidence="2" id="KW-1185">Reference proteome</keyword>
<gene>
    <name evidence="1" type="ORF">NM688_g82</name>
</gene>
<reference evidence="1" key="1">
    <citation type="submission" date="2022-07" db="EMBL/GenBank/DDBJ databases">
        <title>Genome Sequence of Phlebia brevispora.</title>
        <authorList>
            <person name="Buettner E."/>
        </authorList>
    </citation>
    <scope>NUCLEOTIDE SEQUENCE</scope>
    <source>
        <strain evidence="1">MPL23</strain>
    </source>
</reference>
<proteinExistence type="predicted"/>
<dbReference type="EMBL" id="JANHOG010000006">
    <property type="protein sequence ID" value="KAJ3559860.1"/>
    <property type="molecule type" value="Genomic_DNA"/>
</dbReference>
<comment type="caution">
    <text evidence="1">The sequence shown here is derived from an EMBL/GenBank/DDBJ whole genome shotgun (WGS) entry which is preliminary data.</text>
</comment>
<dbReference type="Proteomes" id="UP001148662">
    <property type="component" value="Unassembled WGS sequence"/>
</dbReference>
<evidence type="ECO:0000313" key="1">
    <source>
        <dbReference type="EMBL" id="KAJ3559860.1"/>
    </source>
</evidence>
<name>A0ACC1TFD3_9APHY</name>
<evidence type="ECO:0000313" key="2">
    <source>
        <dbReference type="Proteomes" id="UP001148662"/>
    </source>
</evidence>
<sequence length="792" mass="88636">MSARGSNCPQKSSRTIATHYLVVTGEIAYTPDTWTSKDMWASRLLYTAIRDANEIEKLMSVCPSWELARECQFYLRIVTPAPLCLALALRVEHHSFWQYACAAIDPHDLLGPHAFIRPPSTAGSIQAPVRVPPYRHFRNIANYSCLVCRVNLPMTNQGIGAGKRAVHTPHLSTISTCKDHRKGTYCSLCLRAAPVDDTRTMVYCVENEDEETWPRAEATCRSCRDEWLVRRAMSNPYDREAFPGESYEWRDTVDWEVRQAIDTFVEMGEGCISDVLTLAREKHWLRNNTKLAELLSQALASSRYTARAEGGYDAVGGSEDDLSDNDEDDPELMSLTEDAGGIRELAITDWARNRILDGYWVSPADQWCNHVIPGQPITPAVHPCPWIGATYSGALVDGESAGDGSELEHPRPRTYKTPCPPTYALCELVNRTFMRVLRDILLPAMSNIVRRLMIECTADGTDPAQRALKMSLDDVIAELRDYATWTRGVDWLELRAARLKEERSRRTGSEEDDASLSSRSDGSHTTSPVLSTTTLQTTPSPPPCVKEDETVESPTAAPAATLTTPMSPPLHTKELLRPVPYVPVSIAELPQCSYEYLRSIWRDACSPLYNCRCSICERAMLKVNMEAGRMSSDNQEVPVQVQKPVQIRIEDPAIIALREEEEEDYADIEFDDEENLTTTPETMPTWETKPDTKGVQDSPQRTRKRSHDEPPDDDMLALLGMQRKVDGAATPPKKQRTEGSFTPSSSPSKESLVSSPMRARKRSSEELEDEQVPISAQNGKRVKASHDVDVEA</sequence>
<organism evidence="1 2">
    <name type="scientific">Phlebia brevispora</name>
    <dbReference type="NCBI Taxonomy" id="194682"/>
    <lineage>
        <taxon>Eukaryota</taxon>
        <taxon>Fungi</taxon>
        <taxon>Dikarya</taxon>
        <taxon>Basidiomycota</taxon>
        <taxon>Agaricomycotina</taxon>
        <taxon>Agaricomycetes</taxon>
        <taxon>Polyporales</taxon>
        <taxon>Meruliaceae</taxon>
        <taxon>Phlebia</taxon>
    </lineage>
</organism>
<accession>A0ACC1TFD3</accession>